<dbReference type="AlphaFoldDB" id="A0A844Z1E3"/>
<protein>
    <recommendedName>
        <fullName evidence="4">DUF883 family protein</fullName>
    </recommendedName>
</protein>
<feature type="compositionally biased region" description="Low complexity" evidence="1">
    <location>
        <begin position="1"/>
        <end position="19"/>
    </location>
</feature>
<dbReference type="EMBL" id="WTYV01000002">
    <property type="protein sequence ID" value="MXO71723.1"/>
    <property type="molecule type" value="Genomic_DNA"/>
</dbReference>
<keyword evidence="3" id="KW-1185">Reference proteome</keyword>
<comment type="caution">
    <text evidence="2">The sequence shown here is derived from an EMBL/GenBank/DDBJ whole genome shotgun (WGS) entry which is preliminary data.</text>
</comment>
<evidence type="ECO:0008006" key="4">
    <source>
        <dbReference type="Google" id="ProtNLM"/>
    </source>
</evidence>
<reference evidence="2 3" key="1">
    <citation type="submission" date="2019-12" db="EMBL/GenBank/DDBJ databases">
        <title>Genomic-based taxomic classification of the family Erythrobacteraceae.</title>
        <authorList>
            <person name="Xu L."/>
        </authorList>
    </citation>
    <scope>NUCLEOTIDE SEQUENCE [LARGE SCALE GENOMIC DNA]</scope>
    <source>
        <strain evidence="2 3">M0322</strain>
    </source>
</reference>
<name>A0A844Z1E3_9SPHN</name>
<evidence type="ECO:0000313" key="2">
    <source>
        <dbReference type="EMBL" id="MXO71723.1"/>
    </source>
</evidence>
<dbReference type="Proteomes" id="UP000466966">
    <property type="component" value="Unassembled WGS sequence"/>
</dbReference>
<accession>A0A844Z1E3</accession>
<organism evidence="2 3">
    <name type="scientific">Alteraurantiacibacter buctensis</name>
    <dbReference type="NCBI Taxonomy" id="1503981"/>
    <lineage>
        <taxon>Bacteria</taxon>
        <taxon>Pseudomonadati</taxon>
        <taxon>Pseudomonadota</taxon>
        <taxon>Alphaproteobacteria</taxon>
        <taxon>Sphingomonadales</taxon>
        <taxon>Erythrobacteraceae</taxon>
        <taxon>Alteraurantiacibacter</taxon>
    </lineage>
</organism>
<evidence type="ECO:0000313" key="3">
    <source>
        <dbReference type="Proteomes" id="UP000466966"/>
    </source>
</evidence>
<evidence type="ECO:0000256" key="1">
    <source>
        <dbReference type="SAM" id="MobiDB-lite"/>
    </source>
</evidence>
<proteinExistence type="predicted"/>
<sequence>MTAATTSSTSPEAPVTSSEARSRFNAALEEARAGAVALRADARQRASTYADEALARGEDWAAEAKVKVAELAVEGKNKAGEALGSLARVVDDNTAVIDEKLGQKYGDYARTASQKLRGAGTTLQDRSVDELTEDARQFVRENPGKAIGLAALAGFLISRLLRR</sequence>
<feature type="region of interest" description="Disordered" evidence="1">
    <location>
        <begin position="1"/>
        <end position="22"/>
    </location>
</feature>
<dbReference type="OrthoDB" id="7426580at2"/>
<gene>
    <name evidence="2" type="ORF">GRI99_08725</name>
</gene>